<dbReference type="InterPro" id="IPR018378">
    <property type="entry name" value="C-type_lectin_CS"/>
</dbReference>
<evidence type="ECO:0000313" key="2">
    <source>
        <dbReference type="Proteomes" id="UP001283361"/>
    </source>
</evidence>
<dbReference type="SUPFAM" id="SSF56436">
    <property type="entry name" value="C-type lectin-like"/>
    <property type="match status" value="1"/>
</dbReference>
<reference evidence="1" key="1">
    <citation type="journal article" date="2023" name="G3 (Bethesda)">
        <title>A reference genome for the long-term kleptoplast-retaining sea slug Elysia crispata morphotype clarki.</title>
        <authorList>
            <person name="Eastman K.E."/>
            <person name="Pendleton A.L."/>
            <person name="Shaikh M.A."/>
            <person name="Suttiyut T."/>
            <person name="Ogas R."/>
            <person name="Tomko P."/>
            <person name="Gavelis G."/>
            <person name="Widhalm J.R."/>
            <person name="Wisecaver J.H."/>
        </authorList>
    </citation>
    <scope>NUCLEOTIDE SEQUENCE</scope>
    <source>
        <strain evidence="1">ECLA1</strain>
    </source>
</reference>
<protein>
    <recommendedName>
        <fullName evidence="3">C-type lectin domain-containing protein</fullName>
    </recommendedName>
</protein>
<accession>A0AAE0YAS2</accession>
<evidence type="ECO:0008006" key="3">
    <source>
        <dbReference type="Google" id="ProtNLM"/>
    </source>
</evidence>
<dbReference type="AlphaFoldDB" id="A0AAE0YAS2"/>
<evidence type="ECO:0000313" key="1">
    <source>
        <dbReference type="EMBL" id="KAK3738614.1"/>
    </source>
</evidence>
<dbReference type="InterPro" id="IPR016186">
    <property type="entry name" value="C-type_lectin-like/link_sf"/>
</dbReference>
<keyword evidence="2" id="KW-1185">Reference proteome</keyword>
<gene>
    <name evidence="1" type="ORF">RRG08_040272</name>
</gene>
<name>A0AAE0YAS2_9GAST</name>
<dbReference type="Proteomes" id="UP001283361">
    <property type="component" value="Unassembled WGS sequence"/>
</dbReference>
<dbReference type="EMBL" id="JAWDGP010006589">
    <property type="protein sequence ID" value="KAK3738614.1"/>
    <property type="molecule type" value="Genomic_DNA"/>
</dbReference>
<dbReference type="CDD" id="cd00037">
    <property type="entry name" value="CLECT"/>
    <property type="match status" value="1"/>
</dbReference>
<dbReference type="PROSITE" id="PS00615">
    <property type="entry name" value="C_TYPE_LECTIN_1"/>
    <property type="match status" value="1"/>
</dbReference>
<dbReference type="InterPro" id="IPR016187">
    <property type="entry name" value="CTDL_fold"/>
</dbReference>
<comment type="caution">
    <text evidence="1">The sequence shown here is derived from an EMBL/GenBank/DDBJ whole genome shotgun (WGS) entry which is preliminary data.</text>
</comment>
<dbReference type="Gene3D" id="3.10.100.10">
    <property type="entry name" value="Mannose-Binding Protein A, subunit A"/>
    <property type="match status" value="1"/>
</dbReference>
<proteinExistence type="predicted"/>
<sequence>MKYICEQDKCKQPMECFQGSCYTIHCSLHMNYRYNDDEPGQIVCPRGSLARIETKEKNEFIMKFLSKSEDEGCIALSRADNWAWKDLDCEKHYPVLCEEPFGLFVKI</sequence>
<organism evidence="1 2">
    <name type="scientific">Elysia crispata</name>
    <name type="common">lettuce slug</name>
    <dbReference type="NCBI Taxonomy" id="231223"/>
    <lineage>
        <taxon>Eukaryota</taxon>
        <taxon>Metazoa</taxon>
        <taxon>Spiralia</taxon>
        <taxon>Lophotrochozoa</taxon>
        <taxon>Mollusca</taxon>
        <taxon>Gastropoda</taxon>
        <taxon>Heterobranchia</taxon>
        <taxon>Euthyneura</taxon>
        <taxon>Panpulmonata</taxon>
        <taxon>Sacoglossa</taxon>
        <taxon>Placobranchoidea</taxon>
        <taxon>Plakobranchidae</taxon>
        <taxon>Elysia</taxon>
    </lineage>
</organism>